<gene>
    <name evidence="5" type="ORF">JJL56_28060</name>
</gene>
<dbReference type="EMBL" id="JAEPIV010000029">
    <property type="protein sequence ID" value="MBK4722716.1"/>
    <property type="molecule type" value="Genomic_DNA"/>
</dbReference>
<evidence type="ECO:0000256" key="3">
    <source>
        <dbReference type="ARBA" id="ARBA00023180"/>
    </source>
</evidence>
<reference evidence="5 6" key="1">
    <citation type="submission" date="2021-01" db="EMBL/GenBank/DDBJ databases">
        <title>Azospirillum sp. YIM DDC1 draft genome.</title>
        <authorList>
            <person name="Wang Y.-X."/>
        </authorList>
    </citation>
    <scope>NUCLEOTIDE SEQUENCE [LARGE SCALE GENOMIC DNA]</scope>
    <source>
        <strain evidence="5 6">YIM DDC1</strain>
    </source>
</reference>
<organism evidence="5 6">
    <name type="scientific">Azospirillum aestuarii</name>
    <dbReference type="NCBI Taxonomy" id="2802052"/>
    <lineage>
        <taxon>Bacteria</taxon>
        <taxon>Pseudomonadati</taxon>
        <taxon>Pseudomonadota</taxon>
        <taxon>Alphaproteobacteria</taxon>
        <taxon>Rhodospirillales</taxon>
        <taxon>Azospirillaceae</taxon>
        <taxon>Azospirillum</taxon>
    </lineage>
</organism>
<name>A0ABS1I6K8_9PROT</name>
<keyword evidence="1" id="KW-0328">Glycosyltransferase</keyword>
<accession>A0ABS1I6K8</accession>
<dbReference type="PANTHER" id="PTHR20961">
    <property type="entry name" value="GLYCOSYLTRANSFERASE"/>
    <property type="match status" value="1"/>
</dbReference>
<dbReference type="Pfam" id="PF04577">
    <property type="entry name" value="Glyco_transf_61"/>
    <property type="match status" value="1"/>
</dbReference>
<evidence type="ECO:0000256" key="1">
    <source>
        <dbReference type="ARBA" id="ARBA00022676"/>
    </source>
</evidence>
<feature type="domain" description="Glycosyltransferase 61 catalytic" evidence="4">
    <location>
        <begin position="156"/>
        <end position="321"/>
    </location>
</feature>
<comment type="caution">
    <text evidence="5">The sequence shown here is derived from an EMBL/GenBank/DDBJ whole genome shotgun (WGS) entry which is preliminary data.</text>
</comment>
<keyword evidence="6" id="KW-1185">Reference proteome</keyword>
<keyword evidence="3" id="KW-0325">Glycoprotein</keyword>
<protein>
    <submittedName>
        <fullName evidence="5">Glycosyltransferase family 61 protein</fullName>
    </submittedName>
</protein>
<evidence type="ECO:0000256" key="2">
    <source>
        <dbReference type="ARBA" id="ARBA00022679"/>
    </source>
</evidence>
<dbReference type="Proteomes" id="UP000654452">
    <property type="component" value="Unassembled WGS sequence"/>
</dbReference>
<evidence type="ECO:0000313" key="5">
    <source>
        <dbReference type="EMBL" id="MBK4722716.1"/>
    </source>
</evidence>
<dbReference type="InterPro" id="IPR049625">
    <property type="entry name" value="Glyco_transf_61_cat"/>
</dbReference>
<proteinExistence type="predicted"/>
<dbReference type="InterPro" id="IPR007657">
    <property type="entry name" value="Glycosyltransferase_61"/>
</dbReference>
<evidence type="ECO:0000259" key="4">
    <source>
        <dbReference type="Pfam" id="PF04577"/>
    </source>
</evidence>
<keyword evidence="2" id="KW-0808">Transferase</keyword>
<evidence type="ECO:0000313" key="6">
    <source>
        <dbReference type="Proteomes" id="UP000654452"/>
    </source>
</evidence>
<dbReference type="RefSeq" id="WP_200487102.1">
    <property type="nucleotide sequence ID" value="NZ_JAEPIV010000029.1"/>
</dbReference>
<sequence>MHIPTHLSLSEIEARAFSNKKGFPAVESYDLLPACNISVAPLTFGDTDFSKRRIFERPFSGACHETEYRSAPVRLYRIRDAVVHSSSGIVMVKLCEPGSSQTRLCLLDETIQYIDLAEHGININEKAGEFTVSSNKRSRLQQSAIHLLAPGGAYNYYHWNIDVVSRLSVLPDDHFNELFLVPPLNLQYQWDLLHGIAKNRAILLQAIDGAETVEVDELILIPNIGDFGRSPRSEQLRVFQSVARDIPTFDPHRRVYITRQNASHRRLVNEQDIINLLSKAGYAIIECEKLSLYEQIRLFSEASHIVAPHGAGLTNLVYGNSHVALCELQMDLNLNWLFRRLGSLNNLRYGCVVGENEGSWEPLSPHNKSWRIPMKRLEDTLADGGFI</sequence>